<keyword evidence="9" id="KW-1185">Reference proteome</keyword>
<dbReference type="PRINTS" id="PR00038">
    <property type="entry name" value="HTHLUXR"/>
</dbReference>
<dbReference type="EMBL" id="JAGINU010000001">
    <property type="protein sequence ID" value="MBP2364414.1"/>
    <property type="molecule type" value="Genomic_DNA"/>
</dbReference>
<dbReference type="SMART" id="SM00421">
    <property type="entry name" value="HTH_LUXR"/>
    <property type="match status" value="1"/>
</dbReference>
<dbReference type="PANTHER" id="PTHR43214:SF24">
    <property type="entry name" value="TRANSCRIPTIONAL REGULATORY PROTEIN NARL-RELATED"/>
    <property type="match status" value="1"/>
</dbReference>
<gene>
    <name evidence="8" type="ORF">JOF36_000110</name>
</gene>
<evidence type="ECO:0000259" key="7">
    <source>
        <dbReference type="PROSITE" id="PS50110"/>
    </source>
</evidence>
<dbReference type="SUPFAM" id="SSF52172">
    <property type="entry name" value="CheY-like"/>
    <property type="match status" value="1"/>
</dbReference>
<dbReference type="Gene3D" id="3.40.50.2300">
    <property type="match status" value="1"/>
</dbReference>
<dbReference type="Pfam" id="PF00072">
    <property type="entry name" value="Response_reg"/>
    <property type="match status" value="1"/>
</dbReference>
<dbReference type="InterPro" id="IPR016032">
    <property type="entry name" value="Sig_transdc_resp-reg_C-effctor"/>
</dbReference>
<name>A0ABS4VKH0_9PSEU</name>
<evidence type="ECO:0000313" key="9">
    <source>
        <dbReference type="Proteomes" id="UP001519295"/>
    </source>
</evidence>
<organism evidence="8 9">
    <name type="scientific">Pseudonocardia parietis</name>
    <dbReference type="NCBI Taxonomy" id="570936"/>
    <lineage>
        <taxon>Bacteria</taxon>
        <taxon>Bacillati</taxon>
        <taxon>Actinomycetota</taxon>
        <taxon>Actinomycetes</taxon>
        <taxon>Pseudonocardiales</taxon>
        <taxon>Pseudonocardiaceae</taxon>
        <taxon>Pseudonocardia</taxon>
    </lineage>
</organism>
<evidence type="ECO:0000256" key="2">
    <source>
        <dbReference type="ARBA" id="ARBA00023015"/>
    </source>
</evidence>
<dbReference type="PANTHER" id="PTHR43214">
    <property type="entry name" value="TWO-COMPONENT RESPONSE REGULATOR"/>
    <property type="match status" value="1"/>
</dbReference>
<feature type="domain" description="HTH luxR-type" evidence="6">
    <location>
        <begin position="139"/>
        <end position="204"/>
    </location>
</feature>
<dbReference type="RefSeq" id="WP_210024475.1">
    <property type="nucleotide sequence ID" value="NZ_JAGINU010000001.1"/>
</dbReference>
<keyword evidence="4" id="KW-0804">Transcription</keyword>
<reference evidence="8 9" key="1">
    <citation type="submission" date="2021-03" db="EMBL/GenBank/DDBJ databases">
        <title>Sequencing the genomes of 1000 actinobacteria strains.</title>
        <authorList>
            <person name="Klenk H.-P."/>
        </authorList>
    </citation>
    <scope>NUCLEOTIDE SEQUENCE [LARGE SCALE GENOMIC DNA]</scope>
    <source>
        <strain evidence="8 9">DSM 45256</strain>
    </source>
</reference>
<dbReference type="PROSITE" id="PS50043">
    <property type="entry name" value="HTH_LUXR_2"/>
    <property type="match status" value="1"/>
</dbReference>
<keyword evidence="3 8" id="KW-0238">DNA-binding</keyword>
<feature type="domain" description="Response regulatory" evidence="7">
    <location>
        <begin position="3"/>
        <end position="121"/>
    </location>
</feature>
<dbReference type="InterPro" id="IPR039420">
    <property type="entry name" value="WalR-like"/>
</dbReference>
<evidence type="ECO:0000256" key="3">
    <source>
        <dbReference type="ARBA" id="ARBA00023125"/>
    </source>
</evidence>
<dbReference type="InterPro" id="IPR000792">
    <property type="entry name" value="Tscrpt_reg_LuxR_C"/>
</dbReference>
<dbReference type="CDD" id="cd06170">
    <property type="entry name" value="LuxR_C_like"/>
    <property type="match status" value="1"/>
</dbReference>
<dbReference type="SMART" id="SM00448">
    <property type="entry name" value="REC"/>
    <property type="match status" value="1"/>
</dbReference>
<dbReference type="Proteomes" id="UP001519295">
    <property type="component" value="Unassembled WGS sequence"/>
</dbReference>
<dbReference type="SUPFAM" id="SSF46894">
    <property type="entry name" value="C-terminal effector domain of the bipartite response regulators"/>
    <property type="match status" value="1"/>
</dbReference>
<dbReference type="CDD" id="cd17535">
    <property type="entry name" value="REC_NarL-like"/>
    <property type="match status" value="1"/>
</dbReference>
<dbReference type="PROSITE" id="PS00622">
    <property type="entry name" value="HTH_LUXR_1"/>
    <property type="match status" value="1"/>
</dbReference>
<protein>
    <submittedName>
        <fullName evidence="8">DNA-binding NarL/FixJ family response regulator</fullName>
    </submittedName>
</protein>
<feature type="modified residue" description="4-aspartylphosphate" evidence="5">
    <location>
        <position position="55"/>
    </location>
</feature>
<dbReference type="InterPro" id="IPR001789">
    <property type="entry name" value="Sig_transdc_resp-reg_receiver"/>
</dbReference>
<evidence type="ECO:0000313" key="8">
    <source>
        <dbReference type="EMBL" id="MBP2364414.1"/>
    </source>
</evidence>
<dbReference type="GO" id="GO:0003677">
    <property type="term" value="F:DNA binding"/>
    <property type="evidence" value="ECO:0007669"/>
    <property type="project" value="UniProtKB-KW"/>
</dbReference>
<keyword evidence="1 5" id="KW-0597">Phosphoprotein</keyword>
<dbReference type="InterPro" id="IPR058245">
    <property type="entry name" value="NreC/VraR/RcsB-like_REC"/>
</dbReference>
<evidence type="ECO:0000256" key="4">
    <source>
        <dbReference type="ARBA" id="ARBA00023163"/>
    </source>
</evidence>
<dbReference type="Pfam" id="PF00196">
    <property type="entry name" value="GerE"/>
    <property type="match status" value="1"/>
</dbReference>
<sequence length="206" mass="21936">MIDIVLTDDHPIVRAGIRAVVETEPDMHVVRECATTDELVSWITTGGHADVVLLDLRFGDAQRGGVDATRDLVAAEGPPILILTTYDTDGDILAAIEAGATGYLLKDAPTDELTAAIRAAAAGETTLGPSIQQRLLTRLRRPDTSLTLREVDVLRLVGDGRSNDAIAGELSLSRATVKSHLAHVYNKLGVQSRTAALSVARQRGII</sequence>
<keyword evidence="2" id="KW-0805">Transcription regulation</keyword>
<comment type="caution">
    <text evidence="8">The sequence shown here is derived from an EMBL/GenBank/DDBJ whole genome shotgun (WGS) entry which is preliminary data.</text>
</comment>
<evidence type="ECO:0000256" key="5">
    <source>
        <dbReference type="PROSITE-ProRule" id="PRU00169"/>
    </source>
</evidence>
<accession>A0ABS4VKH0</accession>
<dbReference type="InterPro" id="IPR011006">
    <property type="entry name" value="CheY-like_superfamily"/>
</dbReference>
<evidence type="ECO:0000256" key="1">
    <source>
        <dbReference type="ARBA" id="ARBA00022553"/>
    </source>
</evidence>
<evidence type="ECO:0000259" key="6">
    <source>
        <dbReference type="PROSITE" id="PS50043"/>
    </source>
</evidence>
<dbReference type="PROSITE" id="PS50110">
    <property type="entry name" value="RESPONSE_REGULATORY"/>
    <property type="match status" value="1"/>
</dbReference>
<proteinExistence type="predicted"/>